<comment type="caution">
    <text evidence="1">The sequence shown here is derived from an EMBL/GenBank/DDBJ whole genome shotgun (WGS) entry which is preliminary data.</text>
</comment>
<reference evidence="1" key="1">
    <citation type="submission" date="2020-08" db="EMBL/GenBank/DDBJ databases">
        <title>Multicomponent nature underlies the extraordinary mechanical properties of spider dragline silk.</title>
        <authorList>
            <person name="Kono N."/>
            <person name="Nakamura H."/>
            <person name="Mori M."/>
            <person name="Yoshida Y."/>
            <person name="Ohtoshi R."/>
            <person name="Malay A.D."/>
            <person name="Moran D.A.P."/>
            <person name="Tomita M."/>
            <person name="Numata K."/>
            <person name="Arakawa K."/>
        </authorList>
    </citation>
    <scope>NUCLEOTIDE SEQUENCE</scope>
</reference>
<name>A0A8X6MN06_NEPPI</name>
<sequence length="85" mass="9630">MILYIAAIRNEFLLKNDNARSNRILLVDDSLYNKGLSSIFSRNESIRTRLESCSEKDSLSLIILRNSSAVETFSCSGVEDNIKEQ</sequence>
<accession>A0A8X6MN06</accession>
<dbReference type="Proteomes" id="UP000887013">
    <property type="component" value="Unassembled WGS sequence"/>
</dbReference>
<dbReference type="EMBL" id="BMAW01000405">
    <property type="protein sequence ID" value="GFS68790.1"/>
    <property type="molecule type" value="Genomic_DNA"/>
</dbReference>
<gene>
    <name evidence="1" type="ORF">NPIL_590881</name>
</gene>
<proteinExistence type="predicted"/>
<evidence type="ECO:0000313" key="2">
    <source>
        <dbReference type="Proteomes" id="UP000887013"/>
    </source>
</evidence>
<organism evidence="1 2">
    <name type="scientific">Nephila pilipes</name>
    <name type="common">Giant wood spider</name>
    <name type="synonym">Nephila maculata</name>
    <dbReference type="NCBI Taxonomy" id="299642"/>
    <lineage>
        <taxon>Eukaryota</taxon>
        <taxon>Metazoa</taxon>
        <taxon>Ecdysozoa</taxon>
        <taxon>Arthropoda</taxon>
        <taxon>Chelicerata</taxon>
        <taxon>Arachnida</taxon>
        <taxon>Araneae</taxon>
        <taxon>Araneomorphae</taxon>
        <taxon>Entelegynae</taxon>
        <taxon>Araneoidea</taxon>
        <taxon>Nephilidae</taxon>
        <taxon>Nephila</taxon>
    </lineage>
</organism>
<protein>
    <submittedName>
        <fullName evidence="1">Uncharacterized protein</fullName>
    </submittedName>
</protein>
<dbReference type="AlphaFoldDB" id="A0A8X6MN06"/>
<keyword evidence="2" id="KW-1185">Reference proteome</keyword>
<evidence type="ECO:0000313" key="1">
    <source>
        <dbReference type="EMBL" id="GFS68790.1"/>
    </source>
</evidence>